<dbReference type="PANTHER" id="PTHR33055">
    <property type="entry name" value="TRANSPOSASE FOR INSERTION SEQUENCE ELEMENT IS1111A"/>
    <property type="match status" value="1"/>
</dbReference>
<organism evidence="3 4">
    <name type="scientific">Methylobacterium thuringiense</name>
    <dbReference type="NCBI Taxonomy" id="1003091"/>
    <lineage>
        <taxon>Bacteria</taxon>
        <taxon>Pseudomonadati</taxon>
        <taxon>Pseudomonadota</taxon>
        <taxon>Alphaproteobacteria</taxon>
        <taxon>Hyphomicrobiales</taxon>
        <taxon>Methylobacteriaceae</taxon>
        <taxon>Methylobacterium</taxon>
    </lineage>
</organism>
<evidence type="ECO:0000259" key="1">
    <source>
        <dbReference type="Pfam" id="PF01548"/>
    </source>
</evidence>
<dbReference type="EMBL" id="BPRA01000004">
    <property type="protein sequence ID" value="GJE54527.1"/>
    <property type="molecule type" value="Genomic_DNA"/>
</dbReference>
<feature type="domain" description="Transposase IS116/IS110/IS902 C-terminal" evidence="2">
    <location>
        <begin position="213"/>
        <end position="290"/>
    </location>
</feature>
<dbReference type="InterPro" id="IPR047650">
    <property type="entry name" value="Transpos_IS110"/>
</dbReference>
<dbReference type="Pfam" id="PF02371">
    <property type="entry name" value="Transposase_20"/>
    <property type="match status" value="1"/>
</dbReference>
<dbReference type="Proteomes" id="UP001055101">
    <property type="component" value="Unassembled WGS sequence"/>
</dbReference>
<sequence>MKHYVGLDVALKTTQICVMDQEQKIVAEAKIETHPEALSQYLFKLGLNYQRVGLETGNLAQWLYTGMAEAGLPIICVDARKIKSFLKLQKVNKNDRNDARGIAKAMHIGTEHAVHMKTIESQRMRSLLAARKSIQIKMNDLKMFVRGNIRQYGMKMDKVSLSMWEARVRELIAGDNFLCMVVEPILVCIRTMRQQVVVLSKEINQITRGDPTCRLLMTCPGVGPVVSLTFKTSIDIPERFANSQTVGAYLGLTPKQNQSGETDKRGRISRAGDIAMRTALVEAAHSMLSRGRACWLKEWALKIKKRTNLFVAAIALARRLAVILHRMWVDKTEFCWEAAPKRAVAA</sequence>
<reference evidence="3" key="2">
    <citation type="submission" date="2021-08" db="EMBL/GenBank/DDBJ databases">
        <authorList>
            <person name="Tani A."/>
            <person name="Ola A."/>
            <person name="Ogura Y."/>
            <person name="Katsura K."/>
            <person name="Hayashi T."/>
        </authorList>
    </citation>
    <scope>NUCLEOTIDE SEQUENCE</scope>
    <source>
        <strain evidence="3">DSM 23674</strain>
    </source>
</reference>
<dbReference type="InterPro" id="IPR003346">
    <property type="entry name" value="Transposase_20"/>
</dbReference>
<keyword evidence="4" id="KW-1185">Reference proteome</keyword>
<name>A0ABQ4TJ29_9HYPH</name>
<evidence type="ECO:0000313" key="3">
    <source>
        <dbReference type="EMBL" id="GJE54527.1"/>
    </source>
</evidence>
<dbReference type="NCBIfam" id="NF033542">
    <property type="entry name" value="transpos_IS110"/>
    <property type="match status" value="1"/>
</dbReference>
<protein>
    <submittedName>
        <fullName evidence="3">IS110 family transposase ISMex9</fullName>
    </submittedName>
</protein>
<comment type="caution">
    <text evidence="3">The sequence shown here is derived from an EMBL/GenBank/DDBJ whole genome shotgun (WGS) entry which is preliminary data.</text>
</comment>
<accession>A0ABQ4TJ29</accession>
<gene>
    <name evidence="3" type="ORF">EKPJFOCH_1005</name>
</gene>
<dbReference type="RefSeq" id="WP_238230869.1">
    <property type="nucleotide sequence ID" value="NZ_BPRA01000004.1"/>
</dbReference>
<evidence type="ECO:0000313" key="4">
    <source>
        <dbReference type="Proteomes" id="UP001055101"/>
    </source>
</evidence>
<dbReference type="InterPro" id="IPR002525">
    <property type="entry name" value="Transp_IS110-like_N"/>
</dbReference>
<proteinExistence type="predicted"/>
<feature type="domain" description="Transposase IS110-like N-terminal" evidence="1">
    <location>
        <begin position="5"/>
        <end position="151"/>
    </location>
</feature>
<dbReference type="Pfam" id="PF01548">
    <property type="entry name" value="DEDD_Tnp_IS110"/>
    <property type="match status" value="1"/>
</dbReference>
<reference evidence="3" key="1">
    <citation type="journal article" date="2021" name="Front. Microbiol.">
        <title>Comprehensive Comparative Genomics and Phenotyping of Methylobacterium Species.</title>
        <authorList>
            <person name="Alessa O."/>
            <person name="Ogura Y."/>
            <person name="Fujitani Y."/>
            <person name="Takami H."/>
            <person name="Hayashi T."/>
            <person name="Sahin N."/>
            <person name="Tani A."/>
        </authorList>
    </citation>
    <scope>NUCLEOTIDE SEQUENCE</scope>
    <source>
        <strain evidence="3">DSM 23674</strain>
    </source>
</reference>
<evidence type="ECO:0000259" key="2">
    <source>
        <dbReference type="Pfam" id="PF02371"/>
    </source>
</evidence>
<dbReference type="PANTHER" id="PTHR33055:SF3">
    <property type="entry name" value="PUTATIVE TRANSPOSASE FOR IS117-RELATED"/>
    <property type="match status" value="1"/>
</dbReference>